<dbReference type="Gene3D" id="3.20.20.10">
    <property type="entry name" value="Alanine racemase"/>
    <property type="match status" value="1"/>
</dbReference>
<reference evidence="6 7" key="1">
    <citation type="submission" date="2010-04" db="EMBL/GenBank/DDBJ databases">
        <authorList>
            <person name="Qin X."/>
            <person name="Bachman B."/>
            <person name="Battles P."/>
            <person name="Bell A."/>
            <person name="Bess C."/>
            <person name="Bickham C."/>
            <person name="Chaboub L."/>
            <person name="Chen D."/>
            <person name="Coyle M."/>
            <person name="Deiros D.R."/>
            <person name="Dinh H."/>
            <person name="Forbes L."/>
            <person name="Fowler G."/>
            <person name="Francisco L."/>
            <person name="Fu Q."/>
            <person name="Gubbala S."/>
            <person name="Hale W."/>
            <person name="Han Y."/>
            <person name="Hemphill L."/>
            <person name="Highlander S.K."/>
            <person name="Hirani K."/>
            <person name="Hogues M."/>
            <person name="Jackson L."/>
            <person name="Jakkamsetti A."/>
            <person name="Javaid M."/>
            <person name="Jiang H."/>
            <person name="Korchina V."/>
            <person name="Kovar C."/>
            <person name="Lara F."/>
            <person name="Lee S."/>
            <person name="Mata R."/>
            <person name="Mathew T."/>
            <person name="Moen C."/>
            <person name="Morales K."/>
            <person name="Munidasa M."/>
            <person name="Nazareth L."/>
            <person name="Ngo R."/>
            <person name="Nguyen L."/>
            <person name="Okwuonu G."/>
            <person name="Ongeri F."/>
            <person name="Patil S."/>
            <person name="Petrosino J."/>
            <person name="Pham C."/>
            <person name="Pham P."/>
            <person name="Pu L.-L."/>
            <person name="Puazo M."/>
            <person name="Raj R."/>
            <person name="Reid J."/>
            <person name="Rouhana J."/>
            <person name="Saada N."/>
            <person name="Shang Y."/>
            <person name="Simmons D."/>
            <person name="Thornton R."/>
            <person name="Warren J."/>
            <person name="Weissenberger G."/>
            <person name="Zhang J."/>
            <person name="Zhang L."/>
            <person name="Zhou C."/>
            <person name="Zhu D."/>
            <person name="Muzny D."/>
            <person name="Worley K."/>
            <person name="Gibbs R."/>
        </authorList>
    </citation>
    <scope>NUCLEOTIDE SEQUENCE [LARGE SCALE GENOMIC DNA]</scope>
    <source>
        <strain evidence="6 7">ATCC 49957</strain>
    </source>
</reference>
<dbReference type="NCBIfam" id="TIGR00044">
    <property type="entry name" value="YggS family pyridoxal phosphate-dependent enzyme"/>
    <property type="match status" value="1"/>
</dbReference>
<dbReference type="HOGENOM" id="CLU_1032529_0_0_5"/>
<sequence length="269" mass="28841">RRRARVGQPERVAEQPQKRQPAPTRPLLSRPLPLEPQRRRPYRPHAMSSIADNLKRIQDRIASAAARAGRPAGSVRLVAVSKFHPADSVAEALAAGQALFGENRVQEAAGKFPGLRAAHPDLRLHLIGALQTNKARDAVRIADVIESLDRPKLAAALAEAMRREARRPGLLVQVNIGREPQKAGIDPESLADFVAECREAHGLPVEGLMCIPPAEADPAPHFAAMQAAAARLGLATLSMGMSGDFEAAIAHGATHVRVGTAIFGERHTP</sequence>
<dbReference type="InterPro" id="IPR011078">
    <property type="entry name" value="PyrdxlP_homeostasis"/>
</dbReference>
<evidence type="ECO:0000313" key="7">
    <source>
        <dbReference type="Proteomes" id="UP000005324"/>
    </source>
</evidence>
<evidence type="ECO:0000259" key="5">
    <source>
        <dbReference type="Pfam" id="PF01168"/>
    </source>
</evidence>
<protein>
    <submittedName>
        <fullName evidence="6">Pyridoxal phosphate enzyme, YggS family</fullName>
        <ecNumber evidence="6">2.7.3.-</ecNumber>
    </submittedName>
</protein>
<feature type="region of interest" description="Disordered" evidence="4">
    <location>
        <begin position="1"/>
        <end position="44"/>
    </location>
</feature>
<dbReference type="EMBL" id="ADVL01000508">
    <property type="protein sequence ID" value="EFH11099.1"/>
    <property type="molecule type" value="Genomic_DNA"/>
</dbReference>
<keyword evidence="1 2" id="KW-0663">Pyridoxal phosphate</keyword>
<dbReference type="Pfam" id="PF01168">
    <property type="entry name" value="Ala_racemase_N"/>
    <property type="match status" value="1"/>
</dbReference>
<evidence type="ECO:0000256" key="1">
    <source>
        <dbReference type="ARBA" id="ARBA00022898"/>
    </source>
</evidence>
<feature type="non-terminal residue" evidence="6">
    <location>
        <position position="1"/>
    </location>
</feature>
<dbReference type="CDD" id="cd00635">
    <property type="entry name" value="PLPDE_III_YBL036c_like"/>
    <property type="match status" value="1"/>
</dbReference>
<accession>D5RNL9</accession>
<comment type="cofactor">
    <cofactor evidence="2">
        <name>pyridoxal 5'-phosphate</name>
        <dbReference type="ChEBI" id="CHEBI:597326"/>
    </cofactor>
</comment>
<proteinExistence type="inferred from homology"/>
<evidence type="ECO:0000256" key="2">
    <source>
        <dbReference type="PIRSR" id="PIRSR004848-1"/>
    </source>
</evidence>
<dbReference type="PANTHER" id="PTHR10146">
    <property type="entry name" value="PROLINE SYNTHETASE CO-TRANSCRIBED BACTERIAL HOMOLOG PROTEIN"/>
    <property type="match status" value="1"/>
</dbReference>
<keyword evidence="6" id="KW-0808">Transferase</keyword>
<gene>
    <name evidence="6" type="ORF">HMPREF0731_2680</name>
</gene>
<comment type="caution">
    <text evidence="6">The sequence shown here is derived from an EMBL/GenBank/DDBJ whole genome shotgun (WGS) entry which is preliminary data.</text>
</comment>
<dbReference type="GO" id="GO:0016740">
    <property type="term" value="F:transferase activity"/>
    <property type="evidence" value="ECO:0007669"/>
    <property type="project" value="UniProtKB-KW"/>
</dbReference>
<evidence type="ECO:0000256" key="3">
    <source>
        <dbReference type="RuleBase" id="RU004514"/>
    </source>
</evidence>
<dbReference type="PANTHER" id="PTHR10146:SF14">
    <property type="entry name" value="PYRIDOXAL PHOSPHATE HOMEOSTASIS PROTEIN"/>
    <property type="match status" value="1"/>
</dbReference>
<feature type="compositionally biased region" description="Low complexity" evidence="4">
    <location>
        <begin position="21"/>
        <end position="32"/>
    </location>
</feature>
<comment type="similarity">
    <text evidence="3">Belongs to the pyridoxal phosphate-binding protein YggS/PROSC family.</text>
</comment>
<dbReference type="SUPFAM" id="SSF51419">
    <property type="entry name" value="PLP-binding barrel"/>
    <property type="match status" value="1"/>
</dbReference>
<evidence type="ECO:0000313" key="6">
    <source>
        <dbReference type="EMBL" id="EFH11099.1"/>
    </source>
</evidence>
<dbReference type="HAMAP" id="MF_02087">
    <property type="entry name" value="PLP_homeostasis"/>
    <property type="match status" value="1"/>
</dbReference>
<keyword evidence="7" id="KW-1185">Reference proteome</keyword>
<dbReference type="AlphaFoldDB" id="D5RNL9"/>
<dbReference type="InterPro" id="IPR029066">
    <property type="entry name" value="PLP-binding_barrel"/>
</dbReference>
<feature type="modified residue" description="N6-(pyridoxal phosphate)lysine" evidence="2">
    <location>
        <position position="82"/>
    </location>
</feature>
<feature type="domain" description="Alanine racemase N-terminal" evidence="5">
    <location>
        <begin position="53"/>
        <end position="266"/>
    </location>
</feature>
<dbReference type="FunFam" id="3.20.20.10:FF:000018">
    <property type="entry name" value="Pyridoxal phosphate homeostasis protein"/>
    <property type="match status" value="1"/>
</dbReference>
<dbReference type="InterPro" id="IPR001608">
    <property type="entry name" value="Ala_racemase_N"/>
</dbReference>
<evidence type="ECO:0000256" key="4">
    <source>
        <dbReference type="SAM" id="MobiDB-lite"/>
    </source>
</evidence>
<organism evidence="6 7">
    <name type="scientific">Pseudoroseomonas cervicalis ATCC 49957</name>
    <dbReference type="NCBI Taxonomy" id="525371"/>
    <lineage>
        <taxon>Bacteria</taxon>
        <taxon>Pseudomonadati</taxon>
        <taxon>Pseudomonadota</taxon>
        <taxon>Alphaproteobacteria</taxon>
        <taxon>Acetobacterales</taxon>
        <taxon>Roseomonadaceae</taxon>
        <taxon>Roseomonas</taxon>
    </lineage>
</organism>
<dbReference type="PIRSF" id="PIRSF004848">
    <property type="entry name" value="YBL036c_PLPDEIII"/>
    <property type="match status" value="1"/>
</dbReference>
<dbReference type="GO" id="GO:0030170">
    <property type="term" value="F:pyridoxal phosphate binding"/>
    <property type="evidence" value="ECO:0007669"/>
    <property type="project" value="InterPro"/>
</dbReference>
<name>D5RNL9_9PROT</name>
<dbReference type="EC" id="2.7.3.-" evidence="6"/>
<dbReference type="Proteomes" id="UP000005324">
    <property type="component" value="Unassembled WGS sequence"/>
</dbReference>